<comment type="caution">
    <text evidence="1">The sequence shown here is derived from an EMBL/GenBank/DDBJ whole genome shotgun (WGS) entry which is preliminary data.</text>
</comment>
<gene>
    <name evidence="1" type="ORF">F6A08_15930</name>
</gene>
<dbReference type="RefSeq" id="WP_017204357.1">
    <property type="nucleotide sequence ID" value="NZ_CBDRDE010000002.1"/>
</dbReference>
<dbReference type="GeneID" id="77477958"/>
<proteinExistence type="predicted"/>
<dbReference type="Proteomes" id="UP000478836">
    <property type="component" value="Unassembled WGS sequence"/>
</dbReference>
<accession>A0ABQ6V2Z3</accession>
<name>A0ABQ6V2Z3_9MICO</name>
<evidence type="ECO:0000313" key="1">
    <source>
        <dbReference type="EMBL" id="KAB1862503.1"/>
    </source>
</evidence>
<evidence type="ECO:0000313" key="2">
    <source>
        <dbReference type="Proteomes" id="UP000478836"/>
    </source>
</evidence>
<organism evidence="1 2">
    <name type="scientific">Microbacterium algeriense</name>
    <dbReference type="NCBI Taxonomy" id="2615184"/>
    <lineage>
        <taxon>Bacteria</taxon>
        <taxon>Bacillati</taxon>
        <taxon>Actinomycetota</taxon>
        <taxon>Actinomycetes</taxon>
        <taxon>Micrococcales</taxon>
        <taxon>Microbacteriaceae</taxon>
        <taxon>Microbacterium</taxon>
    </lineage>
</organism>
<dbReference type="EMBL" id="WAAO01000003">
    <property type="protein sequence ID" value="KAB1862503.1"/>
    <property type="molecule type" value="Genomic_DNA"/>
</dbReference>
<keyword evidence="2" id="KW-1185">Reference proteome</keyword>
<protein>
    <recommendedName>
        <fullName evidence="3">WXG100 family type VII secretion target</fullName>
    </recommendedName>
</protein>
<reference evidence="2" key="1">
    <citation type="submission" date="2019-09" db="EMBL/GenBank/DDBJ databases">
        <title>Whole genome sequencing of Microbacterium maritypicum.</title>
        <authorList>
            <person name="Lenchi N."/>
        </authorList>
    </citation>
    <scope>NUCLEOTIDE SEQUENCE [LARGE SCALE GENOMIC DNA]</scope>
    <source>
        <strain evidence="2">G1</strain>
    </source>
</reference>
<evidence type="ECO:0008006" key="3">
    <source>
        <dbReference type="Google" id="ProtNLM"/>
    </source>
</evidence>
<sequence length="93" mass="9256">MTDLQFDSEAVGATGSTLQSTAWGLSLDVDLALGACGSSAVSAAADTWAMWAKGTLLQLQSMTAGAGVVARDAATAFETQEAEITSAANSGTP</sequence>